<feature type="transmembrane region" description="Helical" evidence="10">
    <location>
        <begin position="91"/>
        <end position="112"/>
    </location>
</feature>
<dbReference type="NCBIfam" id="NF003716">
    <property type="entry name" value="PRK05326.1-3"/>
    <property type="match status" value="1"/>
</dbReference>
<evidence type="ECO:0000313" key="13">
    <source>
        <dbReference type="Proteomes" id="UP000316614"/>
    </source>
</evidence>
<feature type="transmembrane region" description="Helical" evidence="10">
    <location>
        <begin position="34"/>
        <end position="54"/>
    </location>
</feature>
<dbReference type="OrthoDB" id="9810759at2"/>
<protein>
    <submittedName>
        <fullName evidence="12">Potassium/proton antiporter</fullName>
    </submittedName>
</protein>
<keyword evidence="7 10" id="KW-1133">Transmembrane helix</keyword>
<keyword evidence="5" id="KW-0633">Potassium transport</keyword>
<evidence type="ECO:0000256" key="9">
    <source>
        <dbReference type="ARBA" id="ARBA00023136"/>
    </source>
</evidence>
<gene>
    <name evidence="12" type="ORF">FKX85_12630</name>
</gene>
<dbReference type="KEGG" id="echi:FKX85_12630"/>
<dbReference type="InterPro" id="IPR038770">
    <property type="entry name" value="Na+/solute_symporter_sf"/>
</dbReference>
<feature type="domain" description="RCK C-terminal" evidence="11">
    <location>
        <begin position="404"/>
        <end position="485"/>
    </location>
</feature>
<dbReference type="AlphaFoldDB" id="A0A514CJ30"/>
<evidence type="ECO:0000256" key="7">
    <source>
        <dbReference type="ARBA" id="ARBA00022989"/>
    </source>
</evidence>
<dbReference type="InterPro" id="IPR036721">
    <property type="entry name" value="RCK_C_sf"/>
</dbReference>
<keyword evidence="9 10" id="KW-0472">Membrane</keyword>
<feature type="transmembrane region" description="Helical" evidence="10">
    <location>
        <begin position="245"/>
        <end position="263"/>
    </location>
</feature>
<dbReference type="Pfam" id="PF02080">
    <property type="entry name" value="TrkA_C"/>
    <property type="match status" value="1"/>
</dbReference>
<dbReference type="InterPro" id="IPR006153">
    <property type="entry name" value="Cation/H_exchanger_TM"/>
</dbReference>
<feature type="transmembrane region" description="Helical" evidence="10">
    <location>
        <begin position="6"/>
        <end position="22"/>
    </location>
</feature>
<dbReference type="RefSeq" id="WP_141615071.1">
    <property type="nucleotide sequence ID" value="NZ_CP041253.1"/>
</dbReference>
<sequence>MILTAENILLISSLLLFAGVIASKTSGKTGIPALLIFLGVGMLAGSDGIGGIVFDDPSLTQFLGIIALTFILFSGGLDTKWPTVKPILGQGIALSTLGVLLTSFSLGAFVYWVSDLTLLESLLLGSIVSSTDAAAVFSILRSKSIGLKGNLRPLLELESGSNDPMAYFLTISLTSLLTIQNFSIWKIIPLFFIQMTVGALLGWLIGRGIVLTVNKIKLDTEGLYPVLMISLVMLTYTLTDLLGGNGFLAVYICALTVGNGKMLHKKSMMKFFDGIAWLMQVVMFITLGLLVFPSQMLPVIGFALAAAIFLILVARPLGVFLTLLPFKYTVKEKLFLSWVGLRGAVPIVFATFPMIHGVQMSDVIFHIVFFIVLTSVAVQATTLSLAAKLLGLALPEGLKKKSLLDIELSEDVKNALIEVKLPASAEVVGKKILEIGFPTSCLVVLISRNGKFITPNGETELMENDTLMIMADDPEQDKVIKEVLMIK</sequence>
<dbReference type="Gene3D" id="3.30.70.1450">
    <property type="entry name" value="Regulator of K+ conductance, C-terminal domain"/>
    <property type="match status" value="1"/>
</dbReference>
<feature type="transmembrane region" description="Helical" evidence="10">
    <location>
        <begin position="60"/>
        <end position="79"/>
    </location>
</feature>
<proteinExistence type="predicted"/>
<reference evidence="12 13" key="1">
    <citation type="submission" date="2019-06" db="EMBL/GenBank/DDBJ databases">
        <title>Echinicola alkalisoli sp. nov. isolated from saline soil.</title>
        <authorList>
            <person name="Sun J.-Q."/>
            <person name="Xu L."/>
        </authorList>
    </citation>
    <scope>NUCLEOTIDE SEQUENCE [LARGE SCALE GENOMIC DNA]</scope>
    <source>
        <strain evidence="12 13">LN3S3</strain>
    </source>
</reference>
<dbReference type="PANTHER" id="PTHR32507">
    <property type="entry name" value="NA(+)/H(+) ANTIPORTER 1"/>
    <property type="match status" value="1"/>
</dbReference>
<dbReference type="SUPFAM" id="SSF116726">
    <property type="entry name" value="TrkA C-terminal domain-like"/>
    <property type="match status" value="1"/>
</dbReference>
<dbReference type="EMBL" id="CP041253">
    <property type="protein sequence ID" value="QDH79832.1"/>
    <property type="molecule type" value="Genomic_DNA"/>
</dbReference>
<evidence type="ECO:0000256" key="4">
    <source>
        <dbReference type="ARBA" id="ARBA00022475"/>
    </source>
</evidence>
<evidence type="ECO:0000256" key="10">
    <source>
        <dbReference type="SAM" id="Phobius"/>
    </source>
</evidence>
<evidence type="ECO:0000256" key="8">
    <source>
        <dbReference type="ARBA" id="ARBA00023065"/>
    </source>
</evidence>
<feature type="transmembrane region" description="Helical" evidence="10">
    <location>
        <begin position="299"/>
        <end position="323"/>
    </location>
</feature>
<evidence type="ECO:0000256" key="3">
    <source>
        <dbReference type="ARBA" id="ARBA00022449"/>
    </source>
</evidence>
<dbReference type="InterPro" id="IPR006037">
    <property type="entry name" value="RCK_C"/>
</dbReference>
<dbReference type="GO" id="GO:0006813">
    <property type="term" value="P:potassium ion transport"/>
    <property type="evidence" value="ECO:0007669"/>
    <property type="project" value="UniProtKB-KW"/>
</dbReference>
<evidence type="ECO:0000256" key="6">
    <source>
        <dbReference type="ARBA" id="ARBA00022692"/>
    </source>
</evidence>
<keyword evidence="2" id="KW-0813">Transport</keyword>
<dbReference type="PANTHER" id="PTHR32507:SF7">
    <property type="entry name" value="K(+)_H(+) ANTIPORTER NHAP2"/>
    <property type="match status" value="1"/>
</dbReference>
<dbReference type="GO" id="GO:0008324">
    <property type="term" value="F:monoatomic cation transmembrane transporter activity"/>
    <property type="evidence" value="ECO:0007669"/>
    <property type="project" value="InterPro"/>
</dbReference>
<feature type="transmembrane region" description="Helical" evidence="10">
    <location>
        <begin position="335"/>
        <end position="355"/>
    </location>
</feature>
<dbReference type="Gene3D" id="1.20.1530.20">
    <property type="match status" value="1"/>
</dbReference>
<keyword evidence="8" id="KW-0406">Ion transport</keyword>
<dbReference type="Proteomes" id="UP000316614">
    <property type="component" value="Chromosome"/>
</dbReference>
<dbReference type="PROSITE" id="PS51202">
    <property type="entry name" value="RCK_C"/>
    <property type="match status" value="1"/>
</dbReference>
<dbReference type="NCBIfam" id="NF003715">
    <property type="entry name" value="PRK05326.1-2"/>
    <property type="match status" value="1"/>
</dbReference>
<evidence type="ECO:0000259" key="11">
    <source>
        <dbReference type="PROSITE" id="PS51202"/>
    </source>
</evidence>
<dbReference type="GO" id="GO:0015297">
    <property type="term" value="F:antiporter activity"/>
    <property type="evidence" value="ECO:0007669"/>
    <property type="project" value="UniProtKB-KW"/>
</dbReference>
<dbReference type="GO" id="GO:1902600">
    <property type="term" value="P:proton transmembrane transport"/>
    <property type="evidence" value="ECO:0007669"/>
    <property type="project" value="InterPro"/>
</dbReference>
<comment type="subcellular location">
    <subcellularLocation>
        <location evidence="1">Cell membrane</location>
        <topology evidence="1">Multi-pass membrane protein</topology>
    </subcellularLocation>
</comment>
<organism evidence="12 13">
    <name type="scientific">Echinicola soli</name>
    <dbReference type="NCBI Taxonomy" id="2591634"/>
    <lineage>
        <taxon>Bacteria</taxon>
        <taxon>Pseudomonadati</taxon>
        <taxon>Bacteroidota</taxon>
        <taxon>Cytophagia</taxon>
        <taxon>Cytophagales</taxon>
        <taxon>Cyclobacteriaceae</taxon>
        <taxon>Echinicola</taxon>
    </lineage>
</organism>
<feature type="transmembrane region" description="Helical" evidence="10">
    <location>
        <begin position="275"/>
        <end position="293"/>
    </location>
</feature>
<dbReference type="Pfam" id="PF00999">
    <property type="entry name" value="Na_H_Exchanger"/>
    <property type="match status" value="1"/>
</dbReference>
<keyword evidence="6 10" id="KW-0812">Transmembrane</keyword>
<evidence type="ECO:0000313" key="12">
    <source>
        <dbReference type="EMBL" id="QDH79832.1"/>
    </source>
</evidence>
<keyword evidence="4" id="KW-1003">Cell membrane</keyword>
<keyword evidence="3" id="KW-0050">Antiport</keyword>
<feature type="transmembrane region" description="Helical" evidence="10">
    <location>
        <begin position="191"/>
        <end position="210"/>
    </location>
</feature>
<evidence type="ECO:0000256" key="5">
    <source>
        <dbReference type="ARBA" id="ARBA00022538"/>
    </source>
</evidence>
<dbReference type="GO" id="GO:0005886">
    <property type="term" value="C:plasma membrane"/>
    <property type="evidence" value="ECO:0007669"/>
    <property type="project" value="UniProtKB-SubCell"/>
</dbReference>
<evidence type="ECO:0000256" key="1">
    <source>
        <dbReference type="ARBA" id="ARBA00004651"/>
    </source>
</evidence>
<keyword evidence="5" id="KW-0630">Potassium</keyword>
<feature type="transmembrane region" description="Helical" evidence="10">
    <location>
        <begin position="367"/>
        <end position="394"/>
    </location>
</feature>
<keyword evidence="13" id="KW-1185">Reference proteome</keyword>
<evidence type="ECO:0000256" key="2">
    <source>
        <dbReference type="ARBA" id="ARBA00022448"/>
    </source>
</evidence>
<accession>A0A514CJ30</accession>
<name>A0A514CJ30_9BACT</name>